<sequence>MIHLDGSNGLDFASHDVERLPIRRVLHKSGTLKELVIHLNELRDSSNESALLRVKHVAVDLTRDIVGTRPGTVPGLRIVAKLAHETPLKLSLSTILPSEKLFVFPVSACWIQSPHDPCTNCLKLLNNDFDAYKSHTSFPCLRDLTYGFTLDGGLQDYIRVPRPHLSLIKIPPLVSVHDCCFLLDIALPFYSFCKDNLLRMLQQDPQARVLVILNDSAREANDCLLVINHLDLEHLFVTFVDMDKLRKNPSLVSGVYANEFHHVLVFAPGSDAVEAALAVSVHTKLASTKLRYSIALFGANADLKLDASKIPEDKTVYRVKLSYKDKFLMEELIDTLAGFNASTSTKKPLRSMSMGTLSSSDSIPSSELISTSENEEVTKKKLRFKKETEVVAPPKLSRTHISWLYCDDDYKLCTGEDGGCLPSRCQSTSDINRLLRRKVQTRRVFYTHRPSCHVKKNVFIFASDQ</sequence>
<dbReference type="EMBL" id="LGST01000041">
    <property type="protein sequence ID" value="KND97800.1"/>
    <property type="molecule type" value="Genomic_DNA"/>
</dbReference>
<feature type="region of interest" description="Disordered" evidence="1">
    <location>
        <begin position="350"/>
        <end position="374"/>
    </location>
</feature>
<dbReference type="Gene3D" id="3.90.180.10">
    <property type="entry name" value="Medium-chain alcohol dehydrogenases, catalytic domain"/>
    <property type="match status" value="1"/>
</dbReference>
<dbReference type="Proteomes" id="UP000037122">
    <property type="component" value="Unassembled WGS sequence"/>
</dbReference>
<evidence type="ECO:0000313" key="3">
    <source>
        <dbReference type="Proteomes" id="UP000037122"/>
    </source>
</evidence>
<reference evidence="3" key="1">
    <citation type="journal article" date="2015" name="BMC Genomics">
        <title>Draft genome of a commonly misdiagnosed multidrug resistant pathogen Candida auris.</title>
        <authorList>
            <person name="Chatterjee S."/>
            <person name="Alampalli S.V."/>
            <person name="Nageshan R.K."/>
            <person name="Chettiar S.T."/>
            <person name="Joshi S."/>
            <person name="Tatu U.S."/>
        </authorList>
    </citation>
    <scope>NUCLEOTIDE SEQUENCE [LARGE SCALE GENOMIC DNA]</scope>
    <source>
        <strain evidence="3">6684</strain>
    </source>
</reference>
<dbReference type="VEuPathDB" id="FungiDB:B9J08_002543"/>
<dbReference type="AlphaFoldDB" id="A0A0L0NVR5"/>
<dbReference type="VEuPathDB" id="FungiDB:CJJ09_005637"/>
<accession>A0A0L0NVR5</accession>
<organism evidence="2 3">
    <name type="scientific">Candidozyma auris</name>
    <name type="common">Yeast</name>
    <name type="synonym">Candida auris</name>
    <dbReference type="NCBI Taxonomy" id="498019"/>
    <lineage>
        <taxon>Eukaryota</taxon>
        <taxon>Fungi</taxon>
        <taxon>Dikarya</taxon>
        <taxon>Ascomycota</taxon>
        <taxon>Saccharomycotina</taxon>
        <taxon>Pichiomycetes</taxon>
        <taxon>Metschnikowiaceae</taxon>
        <taxon>Candidozyma</taxon>
    </lineage>
</organism>
<dbReference type="VEuPathDB" id="FungiDB:CJJ09_005636"/>
<protein>
    <submittedName>
        <fullName evidence="2">Uncharacterized protein</fullName>
    </submittedName>
</protein>
<comment type="caution">
    <text evidence="2">The sequence shown here is derived from an EMBL/GenBank/DDBJ whole genome shotgun (WGS) entry which is preliminary data.</text>
</comment>
<gene>
    <name evidence="2" type="ORF">QG37_06214</name>
</gene>
<dbReference type="VEuPathDB" id="FungiDB:CJI96_0005097"/>
<feature type="compositionally biased region" description="Low complexity" evidence="1">
    <location>
        <begin position="351"/>
        <end position="372"/>
    </location>
</feature>
<dbReference type="VEuPathDB" id="FungiDB:CJI97_002088"/>
<dbReference type="VEuPathDB" id="FungiDB:QG37_06214"/>
<proteinExistence type="predicted"/>
<evidence type="ECO:0000256" key="1">
    <source>
        <dbReference type="SAM" id="MobiDB-lite"/>
    </source>
</evidence>
<evidence type="ECO:0000313" key="2">
    <source>
        <dbReference type="EMBL" id="KND97800.1"/>
    </source>
</evidence>
<name>A0A0L0NVR5_CANAR</name>
<dbReference type="VEuPathDB" id="FungiDB:CJJ07_003078"/>